<dbReference type="CDD" id="cd00167">
    <property type="entry name" value="SANT"/>
    <property type="match status" value="2"/>
</dbReference>
<proteinExistence type="predicted"/>
<feature type="domain" description="HTH myb-type" evidence="3">
    <location>
        <begin position="86"/>
        <end position="137"/>
    </location>
</feature>
<sequence length="208" mass="25318">MFSNYYKTLNQTPIDMNNQNLSQQPEIKRRTRKPFTKEEDQQILQLVQYFGSNDKNKWYIIASQMKGRSPRQCRERYQLFLSDGVRKNAKWSSEEDELLLSKYQLYGPHWKQLEQFFVGRTSYNIKNRFISLSRRKKPYDNNEEHREYESNEQSHLSNSLRKEPELREKTDQIFDNEYSSVLNESDFEIDIDNFPLMIEEYEQYAIFE</sequence>
<reference evidence="4 5" key="1">
    <citation type="submission" date="2024-04" db="EMBL/GenBank/DDBJ databases">
        <title>Tritrichomonas musculus Genome.</title>
        <authorList>
            <person name="Alves-Ferreira E."/>
            <person name="Grigg M."/>
            <person name="Lorenzi H."/>
            <person name="Galac M."/>
        </authorList>
    </citation>
    <scope>NUCLEOTIDE SEQUENCE [LARGE SCALE GENOMIC DNA]</scope>
    <source>
        <strain evidence="4 5">EAF2021</strain>
    </source>
</reference>
<feature type="compositionally biased region" description="Basic and acidic residues" evidence="1">
    <location>
        <begin position="140"/>
        <end position="149"/>
    </location>
</feature>
<evidence type="ECO:0000259" key="3">
    <source>
        <dbReference type="PROSITE" id="PS51294"/>
    </source>
</evidence>
<dbReference type="Gene3D" id="1.10.10.60">
    <property type="entry name" value="Homeodomain-like"/>
    <property type="match status" value="2"/>
</dbReference>
<evidence type="ECO:0000313" key="4">
    <source>
        <dbReference type="EMBL" id="KAK8843111.1"/>
    </source>
</evidence>
<dbReference type="SMART" id="SM00717">
    <property type="entry name" value="SANT"/>
    <property type="match status" value="2"/>
</dbReference>
<dbReference type="InterPro" id="IPR017930">
    <property type="entry name" value="Myb_dom"/>
</dbReference>
<feature type="domain" description="HTH myb-type" evidence="3">
    <location>
        <begin position="27"/>
        <end position="85"/>
    </location>
</feature>
<evidence type="ECO:0008006" key="6">
    <source>
        <dbReference type="Google" id="ProtNLM"/>
    </source>
</evidence>
<dbReference type="Pfam" id="PF13921">
    <property type="entry name" value="Myb_DNA-bind_6"/>
    <property type="match status" value="1"/>
</dbReference>
<feature type="domain" description="Myb-like" evidence="2">
    <location>
        <begin position="27"/>
        <end position="81"/>
    </location>
</feature>
<dbReference type="EMBL" id="JAPFFF010000036">
    <property type="protein sequence ID" value="KAK8843111.1"/>
    <property type="molecule type" value="Genomic_DNA"/>
</dbReference>
<dbReference type="PROSITE" id="PS51294">
    <property type="entry name" value="HTH_MYB"/>
    <property type="match status" value="2"/>
</dbReference>
<gene>
    <name evidence="4" type="ORF">M9Y10_025303</name>
</gene>
<dbReference type="InterPro" id="IPR050560">
    <property type="entry name" value="MYB_TF"/>
</dbReference>
<evidence type="ECO:0000313" key="5">
    <source>
        <dbReference type="Proteomes" id="UP001470230"/>
    </source>
</evidence>
<evidence type="ECO:0000259" key="2">
    <source>
        <dbReference type="PROSITE" id="PS50090"/>
    </source>
</evidence>
<name>A0ABR2HA49_9EUKA</name>
<feature type="region of interest" description="Disordered" evidence="1">
    <location>
        <begin position="140"/>
        <end position="164"/>
    </location>
</feature>
<protein>
    <recommendedName>
        <fullName evidence="6">Myb-like DNA-binding domain containing protein</fullName>
    </recommendedName>
</protein>
<dbReference type="PANTHER" id="PTHR45614">
    <property type="entry name" value="MYB PROTEIN-RELATED"/>
    <property type="match status" value="1"/>
</dbReference>
<dbReference type="Proteomes" id="UP001470230">
    <property type="component" value="Unassembled WGS sequence"/>
</dbReference>
<dbReference type="InterPro" id="IPR009057">
    <property type="entry name" value="Homeodomain-like_sf"/>
</dbReference>
<dbReference type="PROSITE" id="PS50090">
    <property type="entry name" value="MYB_LIKE"/>
    <property type="match status" value="2"/>
</dbReference>
<organism evidence="4 5">
    <name type="scientific">Tritrichomonas musculus</name>
    <dbReference type="NCBI Taxonomy" id="1915356"/>
    <lineage>
        <taxon>Eukaryota</taxon>
        <taxon>Metamonada</taxon>
        <taxon>Parabasalia</taxon>
        <taxon>Tritrichomonadida</taxon>
        <taxon>Tritrichomonadidae</taxon>
        <taxon>Tritrichomonas</taxon>
    </lineage>
</organism>
<comment type="caution">
    <text evidence="4">The sequence shown here is derived from an EMBL/GenBank/DDBJ whole genome shotgun (WGS) entry which is preliminary data.</text>
</comment>
<dbReference type="Pfam" id="PF00249">
    <property type="entry name" value="Myb_DNA-binding"/>
    <property type="match status" value="1"/>
</dbReference>
<keyword evidence="5" id="KW-1185">Reference proteome</keyword>
<evidence type="ECO:0000256" key="1">
    <source>
        <dbReference type="SAM" id="MobiDB-lite"/>
    </source>
</evidence>
<feature type="domain" description="Myb-like" evidence="2">
    <location>
        <begin position="83"/>
        <end position="133"/>
    </location>
</feature>
<dbReference type="PANTHER" id="PTHR45614:SF253">
    <property type="entry name" value="CHROMOSOME UNDETERMINED SCAFFOLD_38, WHOLE GENOME SHOTGUN SEQUENCE"/>
    <property type="match status" value="1"/>
</dbReference>
<accession>A0ABR2HA49</accession>
<dbReference type="SUPFAM" id="SSF46689">
    <property type="entry name" value="Homeodomain-like"/>
    <property type="match status" value="1"/>
</dbReference>
<dbReference type="InterPro" id="IPR001005">
    <property type="entry name" value="SANT/Myb"/>
</dbReference>